<keyword evidence="6" id="KW-0472">Membrane</keyword>
<gene>
    <name evidence="7" type="ORF">G3M56_003000</name>
</gene>
<dbReference type="EMBL" id="CP066776">
    <property type="protein sequence ID" value="QQL45571.1"/>
    <property type="molecule type" value="Genomic_DNA"/>
</dbReference>
<keyword evidence="4" id="KW-0812">Transmembrane</keyword>
<evidence type="ECO:0000313" key="7">
    <source>
        <dbReference type="EMBL" id="QQL45571.1"/>
    </source>
</evidence>
<dbReference type="RefSeq" id="WP_164363189.1">
    <property type="nucleotide sequence ID" value="NZ_CP066776.1"/>
</dbReference>
<evidence type="ECO:0000256" key="6">
    <source>
        <dbReference type="ARBA" id="ARBA00023136"/>
    </source>
</evidence>
<evidence type="ECO:0000313" key="8">
    <source>
        <dbReference type="Proteomes" id="UP000475117"/>
    </source>
</evidence>
<dbReference type="GO" id="GO:0005886">
    <property type="term" value="C:plasma membrane"/>
    <property type="evidence" value="ECO:0007669"/>
    <property type="project" value="UniProtKB-SubCell"/>
</dbReference>
<dbReference type="KEGG" id="soa:G3M56_003000"/>
<dbReference type="Pfam" id="PF01899">
    <property type="entry name" value="MNHE"/>
    <property type="match status" value="1"/>
</dbReference>
<evidence type="ECO:0000256" key="4">
    <source>
        <dbReference type="ARBA" id="ARBA00022692"/>
    </source>
</evidence>
<evidence type="ECO:0000256" key="5">
    <source>
        <dbReference type="ARBA" id="ARBA00022989"/>
    </source>
</evidence>
<proteinExistence type="inferred from homology"/>
<accession>A0A6B3L6V2</accession>
<dbReference type="Proteomes" id="UP000475117">
    <property type="component" value="Chromosome"/>
</dbReference>
<dbReference type="InterPro" id="IPR002758">
    <property type="entry name" value="Cation_antiport_E"/>
</dbReference>
<keyword evidence="3" id="KW-1003">Cell membrane</keyword>
<keyword evidence="8" id="KW-1185">Reference proteome</keyword>
<reference evidence="7 8" key="1">
    <citation type="submission" date="2020-12" db="EMBL/GenBank/DDBJ databases">
        <title>Sulforoseuscoccus oceanibium gen. nov., sp. nov., a representative of the phylum Verrucomicrobia with special cytoplasmic membrane, and proposal of Sulforoseuscoccusaceae fam. nov.</title>
        <authorList>
            <person name="Xi F."/>
        </authorList>
    </citation>
    <scope>NUCLEOTIDE SEQUENCE [LARGE SCALE GENOMIC DNA]</scope>
    <source>
        <strain evidence="7 8">T37</strain>
    </source>
</reference>
<organism evidence="7 8">
    <name type="scientific">Sulfuriroseicoccus oceanibius</name>
    <dbReference type="NCBI Taxonomy" id="2707525"/>
    <lineage>
        <taxon>Bacteria</taxon>
        <taxon>Pseudomonadati</taxon>
        <taxon>Verrucomicrobiota</taxon>
        <taxon>Verrucomicrobiia</taxon>
        <taxon>Verrucomicrobiales</taxon>
        <taxon>Verrucomicrobiaceae</taxon>
        <taxon>Sulfuriroseicoccus</taxon>
    </lineage>
</organism>
<comment type="similarity">
    <text evidence="2">Belongs to the CPA3 antiporters (TC 2.A.63) subunit E family.</text>
</comment>
<evidence type="ECO:0000256" key="2">
    <source>
        <dbReference type="ARBA" id="ARBA00006228"/>
    </source>
</evidence>
<sequence length="106" mass="12000">MKQLILFPFFYLKEVIVGTLMVARDVIAPHQKLAPILLHVPIDPLTPKQRLLLASLISMTPGTISIDERDEGRTLIVHSLYGANNPESTIEHLKTHYESFVKKMPI</sequence>
<dbReference type="PANTHER" id="PTHR34584">
    <property type="entry name" value="NA(+)/H(+) ANTIPORTER SUBUNIT E1"/>
    <property type="match status" value="1"/>
</dbReference>
<evidence type="ECO:0000256" key="1">
    <source>
        <dbReference type="ARBA" id="ARBA00004651"/>
    </source>
</evidence>
<comment type="subcellular location">
    <subcellularLocation>
        <location evidence="1">Cell membrane</location>
        <topology evidence="1">Multi-pass membrane protein</topology>
    </subcellularLocation>
</comment>
<keyword evidence="5" id="KW-1133">Transmembrane helix</keyword>
<name>A0A6B3L6V2_9BACT</name>
<protein>
    <submittedName>
        <fullName evidence="7">Na+/H+ antiporter subunit E</fullName>
    </submittedName>
</protein>
<dbReference type="PANTHER" id="PTHR34584:SF1">
    <property type="entry name" value="NA(+)_H(+) ANTIPORTER SUBUNIT E1"/>
    <property type="match status" value="1"/>
</dbReference>
<dbReference type="AlphaFoldDB" id="A0A6B3L6V2"/>
<dbReference type="GO" id="GO:0008324">
    <property type="term" value="F:monoatomic cation transmembrane transporter activity"/>
    <property type="evidence" value="ECO:0007669"/>
    <property type="project" value="InterPro"/>
</dbReference>
<evidence type="ECO:0000256" key="3">
    <source>
        <dbReference type="ARBA" id="ARBA00022475"/>
    </source>
</evidence>